<evidence type="ECO:0000313" key="1">
    <source>
        <dbReference type="EMBL" id="PXF59860.1"/>
    </source>
</evidence>
<dbReference type="EC" id="1.6.5.3" evidence="1"/>
<accession>A0AC61L1A4</accession>
<gene>
    <name evidence="1" type="ORF">C4B59_10600</name>
</gene>
<sequence>MTVPPAAIFIVGALLIPLFKGKLRQAYLLLIAVAAILDVYFMQGGVYWLHPFMEYELVFGRVDLLSKCFAYVFTIAALAMTFYALRVTEAGEHIAAFLYIGSALGVVFAGDLITVFVFWEVMAWASVLLIWYRRTKASVDAGFRYILVHVVGGVLLLGGIILYMQESGGSIAFDAFDYASPGAILILLGFIINAAVPPLHAWLPDAYPEATITGAVFMTAFTTKTAVYVLARGFAGFTIDGFAILMWLGAIMAIYGVVYAILENNIRRLLAYHIVSQVGYMVCGVGIAASAASMTGTSIISQTAIDGTAAHAFCHILYKGLLFMSAGAIIYMTGKSKLTELGGLYKVMPLTMILYMIAAFSISGVPLFNGFTSKSIIIHAAEMAGNAPIFLMLEIAAVGTFLSVGLKLPYFAFFGKDAGIQAKDPPTNMLIGMGIAAFLCILLGVYPSLLYTILPYPAAIADYAPYAAGHVIGSLQLLLFTYAGFLVLKKKLQPENTISLDTDWFYRKGGVIFMWMVNNPLARGTQWTIDATLAVKDFAVWFSKNPVEALGIITDKLCLGVLSISEGATASGKSAKATLESRMRAYPGEPVRRDPIGVSVLLGTIFLFAYLVIYVVPPHLSVYSMIGLFVVAVIAGIGVRVREMMRGVGG</sequence>
<keyword evidence="1" id="KW-0560">Oxidoreductase</keyword>
<comment type="caution">
    <text evidence="1">The sequence shown here is derived from an EMBL/GenBank/DDBJ whole genome shotgun (WGS) entry which is preliminary data.</text>
</comment>
<evidence type="ECO:0000313" key="2">
    <source>
        <dbReference type="Proteomes" id="UP000248329"/>
    </source>
</evidence>
<dbReference type="EMBL" id="PQXF01000021">
    <property type="protein sequence ID" value="PXF59860.1"/>
    <property type="molecule type" value="Genomic_DNA"/>
</dbReference>
<name>A0AC61L1A4_9EURY</name>
<proteinExistence type="predicted"/>
<protein>
    <submittedName>
        <fullName evidence="1">Na(+)/H(+) antiporter subunit D</fullName>
        <ecNumber evidence="1">1.6.5.3</ecNumber>
    </submittedName>
</protein>
<dbReference type="Proteomes" id="UP000248329">
    <property type="component" value="Unassembled WGS sequence"/>
</dbReference>
<organism evidence="1 2">
    <name type="scientific">Candidatus Methanogaster sp</name>
    <dbReference type="NCBI Taxonomy" id="3386292"/>
    <lineage>
        <taxon>Archaea</taxon>
        <taxon>Methanobacteriati</taxon>
        <taxon>Methanobacteriota</taxon>
        <taxon>Stenosarchaea group</taxon>
        <taxon>Methanomicrobia</taxon>
        <taxon>Methanosarcinales</taxon>
        <taxon>ANME-2 cluster</taxon>
        <taxon>Candidatus Methanogasteraceae</taxon>
        <taxon>Candidatus Methanogaster</taxon>
    </lineage>
</organism>
<reference evidence="1" key="1">
    <citation type="submission" date="2018-01" db="EMBL/GenBank/DDBJ databases">
        <authorList>
            <person name="Krukenberg V."/>
        </authorList>
    </citation>
    <scope>NUCLEOTIDE SEQUENCE</scope>
    <source>
        <strain evidence="1">E20ANME2</strain>
    </source>
</reference>